<keyword evidence="3 8" id="KW-0812">Transmembrane</keyword>
<protein>
    <recommendedName>
        <fullName evidence="6">P-type Zn(2+) transporter</fullName>
        <ecNumber evidence="6">7.2.2.12</ecNumber>
    </recommendedName>
</protein>
<dbReference type="PANTHER" id="PTHR48085">
    <property type="entry name" value="CADMIUM/ZINC-TRANSPORTING ATPASE HMA2-RELATED"/>
    <property type="match status" value="1"/>
</dbReference>
<name>A0A831ZZV5_9BACT</name>
<dbReference type="GO" id="GO:0005524">
    <property type="term" value="F:ATP binding"/>
    <property type="evidence" value="ECO:0007669"/>
    <property type="project" value="InterPro"/>
</dbReference>
<evidence type="ECO:0000256" key="6">
    <source>
        <dbReference type="ARBA" id="ARBA00039097"/>
    </source>
</evidence>
<dbReference type="PRINTS" id="PR00119">
    <property type="entry name" value="CATATPASE"/>
</dbReference>
<dbReference type="PROSITE" id="PS00154">
    <property type="entry name" value="ATPASE_E1_E2"/>
    <property type="match status" value="1"/>
</dbReference>
<dbReference type="InterPro" id="IPR018303">
    <property type="entry name" value="ATPase_P-typ_P_site"/>
</dbReference>
<dbReference type="EC" id="7.2.2.12" evidence="6"/>
<dbReference type="EMBL" id="DSTK01000036">
    <property type="protein sequence ID" value="HFK98042.1"/>
    <property type="molecule type" value="Genomic_DNA"/>
</dbReference>
<dbReference type="InterPro" id="IPR001757">
    <property type="entry name" value="P_typ_ATPase"/>
</dbReference>
<dbReference type="AlphaFoldDB" id="A0A831ZZV5"/>
<feature type="transmembrane region" description="Helical" evidence="8">
    <location>
        <begin position="387"/>
        <end position="406"/>
    </location>
</feature>
<evidence type="ECO:0000256" key="4">
    <source>
        <dbReference type="ARBA" id="ARBA00022989"/>
    </source>
</evidence>
<sequence length="434" mass="46035">MYAGSRVLEGTLEVLTEKHGDETSLARIQAMVCEGLAQRTELERKAQAFSRRTLTVGSWATAATLALTADIRRTLNVFLIFSCPCAMVLAASSVVAAAVAAMVRRGVIVKNGRALELAPLLDAACFDKTGTLTEGLLSIREVHPRAPWMSQEDVVLVAAAAEKDSAHPVAAALRRAVEQSGKIVPPAENQSVDPGHGVEAHVEGETVLVGSRAFMEKHGVPTSYFAKRDLAHRAQGRLVVYVAKNGRLQGLVAFGSSAPKGLEDFLRSLRKDGFRRVDLISGDSAAAVQVFAQGMNFDRVQGDLDPVSKAQWVEDLSRQGFRVLMVGDGINDTPAFSRAHVSVALAPQGALAALEAADVVILNGDVRQVQLLRHAGRKMVRLAHQNFAVAMATNGLAFGAAMTGWMGAGLAGLLHLGHMAAILGNAARMFGAQP</sequence>
<feature type="transmembrane region" description="Helical" evidence="8">
    <location>
        <begin position="77"/>
        <end position="103"/>
    </location>
</feature>
<dbReference type="Pfam" id="PF00702">
    <property type="entry name" value="Hydrolase"/>
    <property type="match status" value="1"/>
</dbReference>
<dbReference type="InterPro" id="IPR023299">
    <property type="entry name" value="ATPase_P-typ_cyto_dom_N"/>
</dbReference>
<dbReference type="Gene3D" id="3.40.1110.10">
    <property type="entry name" value="Calcium-transporting ATPase, cytoplasmic domain N"/>
    <property type="match status" value="1"/>
</dbReference>
<evidence type="ECO:0000256" key="2">
    <source>
        <dbReference type="ARBA" id="ARBA00006024"/>
    </source>
</evidence>
<evidence type="ECO:0000256" key="7">
    <source>
        <dbReference type="ARBA" id="ARBA00047308"/>
    </source>
</evidence>
<gene>
    <name evidence="9" type="ORF">ENS06_12080</name>
</gene>
<accession>A0A831ZZV5</accession>
<dbReference type="SUPFAM" id="SSF56784">
    <property type="entry name" value="HAD-like"/>
    <property type="match status" value="1"/>
</dbReference>
<comment type="catalytic activity">
    <reaction evidence="7">
        <text>Zn(2+)(in) + ATP + H2O = Zn(2+)(out) + ADP + phosphate + H(+)</text>
        <dbReference type="Rhea" id="RHEA:20621"/>
        <dbReference type="ChEBI" id="CHEBI:15377"/>
        <dbReference type="ChEBI" id="CHEBI:15378"/>
        <dbReference type="ChEBI" id="CHEBI:29105"/>
        <dbReference type="ChEBI" id="CHEBI:30616"/>
        <dbReference type="ChEBI" id="CHEBI:43474"/>
        <dbReference type="ChEBI" id="CHEBI:456216"/>
        <dbReference type="EC" id="7.2.2.12"/>
    </reaction>
</comment>
<evidence type="ECO:0000256" key="1">
    <source>
        <dbReference type="ARBA" id="ARBA00004370"/>
    </source>
</evidence>
<comment type="subcellular location">
    <subcellularLocation>
        <location evidence="1">Membrane</location>
    </subcellularLocation>
</comment>
<dbReference type="GO" id="GO:0016463">
    <property type="term" value="F:P-type zinc transporter activity"/>
    <property type="evidence" value="ECO:0007669"/>
    <property type="project" value="UniProtKB-EC"/>
</dbReference>
<dbReference type="InterPro" id="IPR036412">
    <property type="entry name" value="HAD-like_sf"/>
</dbReference>
<dbReference type="Gene3D" id="3.40.50.1000">
    <property type="entry name" value="HAD superfamily/HAD-like"/>
    <property type="match status" value="1"/>
</dbReference>
<proteinExistence type="inferred from homology"/>
<organism evidence="9">
    <name type="scientific">Desulfacinum infernum</name>
    <dbReference type="NCBI Taxonomy" id="35837"/>
    <lineage>
        <taxon>Bacteria</taxon>
        <taxon>Pseudomonadati</taxon>
        <taxon>Thermodesulfobacteriota</taxon>
        <taxon>Syntrophobacteria</taxon>
        <taxon>Syntrophobacterales</taxon>
        <taxon>Syntrophobacteraceae</taxon>
        <taxon>Desulfacinum</taxon>
    </lineage>
</organism>
<comment type="caution">
    <text evidence="9">The sequence shown here is derived from an EMBL/GenBank/DDBJ whole genome shotgun (WGS) entry which is preliminary data.</text>
</comment>
<keyword evidence="5 8" id="KW-0472">Membrane</keyword>
<dbReference type="Gene3D" id="1.20.1110.10">
    <property type="entry name" value="Calcium-transporting ATPase, transmembrane domain"/>
    <property type="match status" value="1"/>
</dbReference>
<dbReference type="InterPro" id="IPR051014">
    <property type="entry name" value="Cation_Transport_ATPase_IB"/>
</dbReference>
<dbReference type="NCBIfam" id="TIGR01494">
    <property type="entry name" value="ATPase_P-type"/>
    <property type="match status" value="1"/>
</dbReference>
<comment type="similarity">
    <text evidence="2">Belongs to the cation transport ATPase (P-type) (TC 3.A.3) family. Type IB subfamily.</text>
</comment>
<evidence type="ECO:0000256" key="5">
    <source>
        <dbReference type="ARBA" id="ARBA00023136"/>
    </source>
</evidence>
<reference evidence="9" key="1">
    <citation type="journal article" date="2020" name="mSystems">
        <title>Genome- and Community-Level Interaction Insights into Carbon Utilization and Element Cycling Functions of Hydrothermarchaeota in Hydrothermal Sediment.</title>
        <authorList>
            <person name="Zhou Z."/>
            <person name="Liu Y."/>
            <person name="Xu W."/>
            <person name="Pan J."/>
            <person name="Luo Z.H."/>
            <person name="Li M."/>
        </authorList>
    </citation>
    <scope>NUCLEOTIDE SEQUENCE [LARGE SCALE GENOMIC DNA]</scope>
    <source>
        <strain evidence="9">SpSt-456</strain>
    </source>
</reference>
<evidence type="ECO:0000256" key="3">
    <source>
        <dbReference type="ARBA" id="ARBA00022692"/>
    </source>
</evidence>
<dbReference type="PANTHER" id="PTHR48085:SF5">
    <property type="entry name" value="CADMIUM_ZINC-TRANSPORTING ATPASE HMA4-RELATED"/>
    <property type="match status" value="1"/>
</dbReference>
<evidence type="ECO:0000256" key="8">
    <source>
        <dbReference type="SAM" id="Phobius"/>
    </source>
</evidence>
<dbReference type="GO" id="GO:0016887">
    <property type="term" value="F:ATP hydrolysis activity"/>
    <property type="evidence" value="ECO:0007669"/>
    <property type="project" value="InterPro"/>
</dbReference>
<dbReference type="GO" id="GO:0016020">
    <property type="term" value="C:membrane"/>
    <property type="evidence" value="ECO:0007669"/>
    <property type="project" value="UniProtKB-SubCell"/>
</dbReference>
<dbReference type="InterPro" id="IPR023214">
    <property type="entry name" value="HAD_sf"/>
</dbReference>
<evidence type="ECO:0000313" key="9">
    <source>
        <dbReference type="EMBL" id="HFK98042.1"/>
    </source>
</evidence>
<keyword evidence="4 8" id="KW-1133">Transmembrane helix</keyword>